<feature type="transmembrane region" description="Helical" evidence="1">
    <location>
        <begin position="12"/>
        <end position="31"/>
    </location>
</feature>
<protein>
    <submittedName>
        <fullName evidence="2">Uncharacterized protein</fullName>
    </submittedName>
</protein>
<keyword evidence="1" id="KW-0812">Transmembrane</keyword>
<evidence type="ECO:0000313" key="2">
    <source>
        <dbReference type="EMBL" id="KMS94503.1"/>
    </source>
</evidence>
<dbReference type="Gramene" id="KMS94503">
    <property type="protein sequence ID" value="KMS94503"/>
    <property type="gene ID" value="BVRB_020760"/>
</dbReference>
<gene>
    <name evidence="2" type="ORF">BVRB_020760</name>
</gene>
<dbReference type="Proteomes" id="UP000035740">
    <property type="component" value="Unassembled WGS sequence"/>
</dbReference>
<accession>A0A0J8B3U0</accession>
<sequence>LVLLCISGIGDVIVLAMILLDFRISSFFSLAPLQLKLLSLFLSCQVLLFVPFNFYCAYYLYQSLRAAFMSLTFEPVRTSQRRSPGASLCDCQQITMTNLNSLRPHLCMPPPPARPAPHADQIGTADAAPSLPIESYPITTPHALPPAPAAPLRIAPDVDKILKQASACIGTQSCRELQFLSLSNPFSDSSSVPGAICRSGERAGFVAIASDTDGCFLIPPCPIIRSVRHNLADLSDRRLVDFPSTAKCYGFIPIPDGVIQITFFKVVVDGEVAISAC</sequence>
<feature type="non-terminal residue" evidence="2">
    <location>
        <position position="1"/>
    </location>
</feature>
<dbReference type="EMBL" id="KQ092913">
    <property type="protein sequence ID" value="KMS94503.1"/>
    <property type="molecule type" value="Genomic_DNA"/>
</dbReference>
<keyword evidence="1" id="KW-0472">Membrane</keyword>
<keyword evidence="3" id="KW-1185">Reference proteome</keyword>
<proteinExistence type="predicted"/>
<name>A0A0J8B3U0_BETVV</name>
<reference evidence="2 3" key="1">
    <citation type="journal article" date="2014" name="Nature">
        <title>The genome of the recently domesticated crop plant sugar beet (Beta vulgaris).</title>
        <authorList>
            <person name="Dohm J.C."/>
            <person name="Minoche A.E."/>
            <person name="Holtgrawe D."/>
            <person name="Capella-Gutierrez S."/>
            <person name="Zakrzewski F."/>
            <person name="Tafer H."/>
            <person name="Rupp O."/>
            <person name="Sorensen T.R."/>
            <person name="Stracke R."/>
            <person name="Reinhardt R."/>
            <person name="Goesmann A."/>
            <person name="Kraft T."/>
            <person name="Schulz B."/>
            <person name="Stadler P.F."/>
            <person name="Schmidt T."/>
            <person name="Gabaldon T."/>
            <person name="Lehrach H."/>
            <person name="Weisshaar B."/>
            <person name="Himmelbauer H."/>
        </authorList>
    </citation>
    <scope>NUCLEOTIDE SEQUENCE [LARGE SCALE GENOMIC DNA]</scope>
    <source>
        <tissue evidence="2">Taproot</tissue>
    </source>
</reference>
<dbReference type="AlphaFoldDB" id="A0A0J8B3U0"/>
<keyword evidence="1" id="KW-1133">Transmembrane helix</keyword>
<feature type="transmembrane region" description="Helical" evidence="1">
    <location>
        <begin position="37"/>
        <end position="61"/>
    </location>
</feature>
<feature type="non-terminal residue" evidence="2">
    <location>
        <position position="277"/>
    </location>
</feature>
<evidence type="ECO:0000313" key="3">
    <source>
        <dbReference type="Proteomes" id="UP000035740"/>
    </source>
</evidence>
<evidence type="ECO:0000256" key="1">
    <source>
        <dbReference type="SAM" id="Phobius"/>
    </source>
</evidence>
<organism evidence="2 3">
    <name type="scientific">Beta vulgaris subsp. vulgaris</name>
    <name type="common">Beet</name>
    <dbReference type="NCBI Taxonomy" id="3555"/>
    <lineage>
        <taxon>Eukaryota</taxon>
        <taxon>Viridiplantae</taxon>
        <taxon>Streptophyta</taxon>
        <taxon>Embryophyta</taxon>
        <taxon>Tracheophyta</taxon>
        <taxon>Spermatophyta</taxon>
        <taxon>Magnoliopsida</taxon>
        <taxon>eudicotyledons</taxon>
        <taxon>Gunneridae</taxon>
        <taxon>Pentapetalae</taxon>
        <taxon>Caryophyllales</taxon>
        <taxon>Chenopodiaceae</taxon>
        <taxon>Betoideae</taxon>
        <taxon>Beta</taxon>
    </lineage>
</organism>